<dbReference type="PANTHER" id="PTHR12411">
    <property type="entry name" value="CYSTEINE PROTEASE FAMILY C1-RELATED"/>
    <property type="match status" value="1"/>
</dbReference>
<dbReference type="Pfam" id="PF08246">
    <property type="entry name" value="Inhibitor_I29"/>
    <property type="match status" value="1"/>
</dbReference>
<dbReference type="GO" id="GO:0005788">
    <property type="term" value="C:endoplasmic reticulum lumen"/>
    <property type="evidence" value="ECO:0007669"/>
    <property type="project" value="UniProtKB-SubCell"/>
</dbReference>
<dbReference type="GO" id="GO:0006508">
    <property type="term" value="P:proteolysis"/>
    <property type="evidence" value="ECO:0007669"/>
    <property type="project" value="UniProtKB-KW"/>
</dbReference>
<dbReference type="FunFam" id="3.90.70.10:FF:000023">
    <property type="entry name" value="Senescence-specific cysteine protease SAG39"/>
    <property type="match status" value="1"/>
</dbReference>
<comment type="subcellular location">
    <subcellularLocation>
        <location evidence="1">Endoplasmic reticulum lumen</location>
    </subcellularLocation>
</comment>
<keyword evidence="7" id="KW-1015">Disulfide bond</keyword>
<evidence type="ECO:0000259" key="12">
    <source>
        <dbReference type="SMART" id="SM00645"/>
    </source>
</evidence>
<dbReference type="InterPro" id="IPR039417">
    <property type="entry name" value="Peptidase_C1A_papain-like"/>
</dbReference>
<dbReference type="InterPro" id="IPR025661">
    <property type="entry name" value="Pept_asp_AS"/>
</dbReference>
<protein>
    <recommendedName>
        <fullName evidence="9">Vignain</fullName>
    </recommendedName>
    <alternativeName>
        <fullName evidence="10">Bean endopeptidase</fullName>
    </alternativeName>
</protein>
<feature type="transmembrane region" description="Helical" evidence="11">
    <location>
        <begin position="7"/>
        <end position="24"/>
    </location>
</feature>
<dbReference type="Gene3D" id="3.90.70.10">
    <property type="entry name" value="Cysteine proteinases"/>
    <property type="match status" value="1"/>
</dbReference>
<keyword evidence="8" id="KW-0325">Glycoprotein</keyword>
<keyword evidence="11" id="KW-0472">Membrane</keyword>
<dbReference type="InterPro" id="IPR038765">
    <property type="entry name" value="Papain-like_cys_pep_sf"/>
</dbReference>
<reference evidence="14" key="1">
    <citation type="journal article" date="2013" name="Nat. Biotechnol.">
        <title>Draft genome sequence of chickpea (Cicer arietinum) provides a resource for trait improvement.</title>
        <authorList>
            <person name="Varshney R.K."/>
            <person name="Song C."/>
            <person name="Saxena R.K."/>
            <person name="Azam S."/>
            <person name="Yu S."/>
            <person name="Sharpe A.G."/>
            <person name="Cannon S."/>
            <person name="Baek J."/>
            <person name="Rosen B.D."/>
            <person name="Tar'an B."/>
            <person name="Millan T."/>
            <person name="Zhang X."/>
            <person name="Ramsay L.D."/>
            <person name="Iwata A."/>
            <person name="Wang Y."/>
            <person name="Nelson W."/>
            <person name="Farmer A.D."/>
            <person name="Gaur P.M."/>
            <person name="Soderlund C."/>
            <person name="Penmetsa R.V."/>
            <person name="Xu C."/>
            <person name="Bharti A.K."/>
            <person name="He W."/>
            <person name="Winter P."/>
            <person name="Zhao S."/>
            <person name="Hane J.K."/>
            <person name="Carrasquilla-Garcia N."/>
            <person name="Condie J.A."/>
            <person name="Upadhyaya H.D."/>
            <person name="Luo M.C."/>
            <person name="Thudi M."/>
            <person name="Gowda C.L."/>
            <person name="Singh N.P."/>
            <person name="Lichtenzveig J."/>
            <person name="Gali K.K."/>
            <person name="Rubio J."/>
            <person name="Nadarajan N."/>
            <person name="Dolezel J."/>
            <person name="Bansal K.C."/>
            <person name="Xu X."/>
            <person name="Edwards D."/>
            <person name="Zhang G."/>
            <person name="Kahl G."/>
            <person name="Gil J."/>
            <person name="Singh K.B."/>
            <person name="Datta S.K."/>
            <person name="Jackson S.A."/>
            <person name="Wang J."/>
            <person name="Cook D.R."/>
        </authorList>
    </citation>
    <scope>NUCLEOTIDE SEQUENCE [LARGE SCALE GENOMIC DNA]</scope>
    <source>
        <strain evidence="14">cv. CDC Frontier</strain>
    </source>
</reference>
<sequence length="343" mass="37981">MSFLNHFIIAMFIIFTTWIIPHVISTRVLEPCSSNKHEKWMAQFGKSYKDDAEKEKRYQIFKNNVEFIELFNAAGDKPFNLGINHFADLSNEEFKASLNGKKKLHNIGIGNVKETSFRYHNVTSLPAAMDWRKRGAVTPIKEQGTCSSCWAFSSVAATESIHQIRGGELVSLSEQELIDCVKGNSSGCSGGYMEDAFEFIEKKGGIASEAQYPYKEADRSCKVKKEAKHVAAVIKRYEKVPSNSEKALVKAVANQPVSVYVDGGGSGFQFYSGGIFTGKCGTDTDHAVTVVGYGVSHDGMKYWIVKNSWGNDWGEKGYMRLKRDIGSKKGLCGIATNPSYPVA</sequence>
<comment type="similarity">
    <text evidence="2">Belongs to the peptidase C1 family.</text>
</comment>
<evidence type="ECO:0000256" key="8">
    <source>
        <dbReference type="ARBA" id="ARBA00023180"/>
    </source>
</evidence>
<evidence type="ECO:0000256" key="4">
    <source>
        <dbReference type="ARBA" id="ARBA00022729"/>
    </source>
</evidence>
<dbReference type="CDD" id="cd02248">
    <property type="entry name" value="Peptidase_C1A"/>
    <property type="match status" value="1"/>
</dbReference>
<evidence type="ECO:0000313" key="15">
    <source>
        <dbReference type="RefSeq" id="XP_004505461.1"/>
    </source>
</evidence>
<proteinExistence type="inferred from homology"/>
<dbReference type="PROSITE" id="PS00640">
    <property type="entry name" value="THIOL_PROTEASE_ASN"/>
    <property type="match status" value="1"/>
</dbReference>
<evidence type="ECO:0000256" key="5">
    <source>
        <dbReference type="ARBA" id="ARBA00022801"/>
    </source>
</evidence>
<dbReference type="PRINTS" id="PR00705">
    <property type="entry name" value="PAPAIN"/>
</dbReference>
<reference evidence="15" key="2">
    <citation type="submission" date="2025-08" db="UniProtKB">
        <authorList>
            <consortium name="RefSeq"/>
        </authorList>
    </citation>
    <scope>IDENTIFICATION</scope>
    <source>
        <tissue evidence="15">Etiolated seedlings</tissue>
    </source>
</reference>
<dbReference type="PROSITE" id="PS00639">
    <property type="entry name" value="THIOL_PROTEASE_HIS"/>
    <property type="match status" value="1"/>
</dbReference>
<dbReference type="Pfam" id="PF00112">
    <property type="entry name" value="Peptidase_C1"/>
    <property type="match status" value="1"/>
</dbReference>
<dbReference type="InterPro" id="IPR000668">
    <property type="entry name" value="Peptidase_C1A_C"/>
</dbReference>
<dbReference type="STRING" id="3827.A0A1S2YIW5"/>
<keyword evidence="11" id="KW-0812">Transmembrane</keyword>
<evidence type="ECO:0000256" key="3">
    <source>
        <dbReference type="ARBA" id="ARBA00022670"/>
    </source>
</evidence>
<evidence type="ECO:0000256" key="1">
    <source>
        <dbReference type="ARBA" id="ARBA00004319"/>
    </source>
</evidence>
<evidence type="ECO:0000256" key="9">
    <source>
        <dbReference type="ARBA" id="ARBA00069575"/>
    </source>
</evidence>
<organism evidence="14 15">
    <name type="scientific">Cicer arietinum</name>
    <name type="common">Chickpea</name>
    <name type="synonym">Garbanzo</name>
    <dbReference type="NCBI Taxonomy" id="3827"/>
    <lineage>
        <taxon>Eukaryota</taxon>
        <taxon>Viridiplantae</taxon>
        <taxon>Streptophyta</taxon>
        <taxon>Embryophyta</taxon>
        <taxon>Tracheophyta</taxon>
        <taxon>Spermatophyta</taxon>
        <taxon>Magnoliopsida</taxon>
        <taxon>eudicotyledons</taxon>
        <taxon>Gunneridae</taxon>
        <taxon>Pentapetalae</taxon>
        <taxon>rosids</taxon>
        <taxon>fabids</taxon>
        <taxon>Fabales</taxon>
        <taxon>Fabaceae</taxon>
        <taxon>Papilionoideae</taxon>
        <taxon>50 kb inversion clade</taxon>
        <taxon>NPAAA clade</taxon>
        <taxon>Hologalegina</taxon>
        <taxon>IRL clade</taxon>
        <taxon>Cicereae</taxon>
        <taxon>Cicer</taxon>
    </lineage>
</organism>
<dbReference type="eggNOG" id="KOG1543">
    <property type="taxonomic scope" value="Eukaryota"/>
</dbReference>
<keyword evidence="11" id="KW-1133">Transmembrane helix</keyword>
<keyword evidence="3" id="KW-0645">Protease</keyword>
<dbReference type="RefSeq" id="XP_004505461.1">
    <property type="nucleotide sequence ID" value="XM_004505404.3"/>
</dbReference>
<keyword evidence="14" id="KW-1185">Reference proteome</keyword>
<evidence type="ECO:0000259" key="13">
    <source>
        <dbReference type="SMART" id="SM00848"/>
    </source>
</evidence>
<name>A0A1S2YIW5_CICAR</name>
<evidence type="ECO:0000313" key="14">
    <source>
        <dbReference type="Proteomes" id="UP000087171"/>
    </source>
</evidence>
<dbReference type="SMART" id="SM00645">
    <property type="entry name" value="Pept_C1"/>
    <property type="match status" value="1"/>
</dbReference>
<feature type="domain" description="Cathepsin propeptide inhibitor" evidence="13">
    <location>
        <begin position="37"/>
        <end position="94"/>
    </location>
</feature>
<evidence type="ECO:0000256" key="11">
    <source>
        <dbReference type="SAM" id="Phobius"/>
    </source>
</evidence>
<dbReference type="PaxDb" id="3827-XP_004505461.1"/>
<keyword evidence="6" id="KW-0788">Thiol protease</keyword>
<dbReference type="GeneID" id="101497435"/>
<gene>
    <name evidence="15" type="primary">LOC101497435</name>
</gene>
<dbReference type="InterPro" id="IPR013128">
    <property type="entry name" value="Peptidase_C1A"/>
</dbReference>
<keyword evidence="5" id="KW-0378">Hydrolase</keyword>
<dbReference type="InterPro" id="IPR013201">
    <property type="entry name" value="Prot_inhib_I29"/>
</dbReference>
<dbReference type="Proteomes" id="UP000087171">
    <property type="component" value="Chromosome Ca6"/>
</dbReference>
<feature type="domain" description="Peptidase C1A papain C-terminal" evidence="12">
    <location>
        <begin position="125"/>
        <end position="342"/>
    </location>
</feature>
<evidence type="ECO:0000256" key="10">
    <source>
        <dbReference type="ARBA" id="ARBA00080531"/>
    </source>
</evidence>
<dbReference type="KEGG" id="cam:101497435"/>
<dbReference type="SUPFAM" id="SSF54001">
    <property type="entry name" value="Cysteine proteinases"/>
    <property type="match status" value="1"/>
</dbReference>
<evidence type="ECO:0000256" key="7">
    <source>
        <dbReference type="ARBA" id="ARBA00023157"/>
    </source>
</evidence>
<dbReference type="AlphaFoldDB" id="A0A1S2YIW5"/>
<evidence type="ECO:0000256" key="2">
    <source>
        <dbReference type="ARBA" id="ARBA00008455"/>
    </source>
</evidence>
<keyword evidence="4" id="KW-0732">Signal</keyword>
<dbReference type="OrthoDB" id="10253408at2759"/>
<dbReference type="GO" id="GO:0008234">
    <property type="term" value="F:cysteine-type peptidase activity"/>
    <property type="evidence" value="ECO:0007669"/>
    <property type="project" value="UniProtKB-KW"/>
</dbReference>
<evidence type="ECO:0000256" key="6">
    <source>
        <dbReference type="ARBA" id="ARBA00022807"/>
    </source>
</evidence>
<dbReference type="SMART" id="SM00848">
    <property type="entry name" value="Inhibitor_I29"/>
    <property type="match status" value="1"/>
</dbReference>
<accession>A0A1S2YIW5</accession>
<dbReference type="InterPro" id="IPR025660">
    <property type="entry name" value="Pept_his_AS"/>
</dbReference>